<sequence>MSYQPTYAVLYYRDRSVRFSGSKTQPIPEDLGISQEGIEGWRSTPEAKVTLTERASGNGAHDINPDAILYSARTVTLHWVALGDERVQVLAALDRALASAGTVVRLRVVDGSDDTYVSGYASVSADQAWHQGTMTGTLTVVCPRPERLAWDAQSAQLMAPSSTSGGLSYGSAGNGLVYPLDYGAASADQSQMLLRNSGTSRAYPVLTASGDWPEGVLLMWGEGRALEWRGRVWPGVPLELDCRSQTASMGGVDVSRGLVRRGFPRIEPGSDIMLRLLSAGGGWVTCETRDTYI</sequence>
<accession>A0A366KEE7</accession>
<dbReference type="EMBL" id="PDCH01000001">
    <property type="protein sequence ID" value="RBQ00071.1"/>
    <property type="molecule type" value="Genomic_DNA"/>
</dbReference>
<comment type="caution">
    <text evidence="1">The sequence shown here is derived from an EMBL/GenBank/DDBJ whole genome shotgun (WGS) entry which is preliminary data.</text>
</comment>
<reference evidence="1 2" key="1">
    <citation type="submission" date="2017-10" db="EMBL/GenBank/DDBJ databases">
        <title>Bifidobacterium xylocopum sp. nov. and Bifidobacterium aemilianum sp. nov., from the carpenter bee (Xylocopa violacea) digestive tract.</title>
        <authorList>
            <person name="Alberoni D."/>
            <person name="Baffoni L."/>
            <person name="Di Gioia D."/>
            <person name="Gaggia F."/>
            <person name="Biavati B."/>
        </authorList>
    </citation>
    <scope>NUCLEOTIDE SEQUENCE [LARGE SCALE GENOMIC DNA]</scope>
    <source>
        <strain evidence="1 2">XV2</strain>
    </source>
</reference>
<dbReference type="OrthoDB" id="3194616at2"/>
<name>A0A366KEE7_9BIFI</name>
<dbReference type="RefSeq" id="WP_113852731.1">
    <property type="nucleotide sequence ID" value="NZ_PDCH01000001.1"/>
</dbReference>
<protein>
    <submittedName>
        <fullName evidence="1">Uncharacterized protein</fullName>
    </submittedName>
</protein>
<organism evidence="1 2">
    <name type="scientific">Bifidobacterium xylocopae</name>
    <dbReference type="NCBI Taxonomy" id="2493119"/>
    <lineage>
        <taxon>Bacteria</taxon>
        <taxon>Bacillati</taxon>
        <taxon>Actinomycetota</taxon>
        <taxon>Actinomycetes</taxon>
        <taxon>Bifidobacteriales</taxon>
        <taxon>Bifidobacteriaceae</taxon>
        <taxon>Bifidobacterium</taxon>
    </lineage>
</organism>
<dbReference type="AlphaFoldDB" id="A0A366KEE7"/>
<evidence type="ECO:0000313" key="1">
    <source>
        <dbReference type="EMBL" id="RBQ00071.1"/>
    </source>
</evidence>
<proteinExistence type="predicted"/>
<evidence type="ECO:0000313" key="2">
    <source>
        <dbReference type="Proteomes" id="UP000252345"/>
    </source>
</evidence>
<dbReference type="Proteomes" id="UP000252345">
    <property type="component" value="Unassembled WGS sequence"/>
</dbReference>
<keyword evidence="2" id="KW-1185">Reference proteome</keyword>
<gene>
    <name evidence="1" type="ORF">CRD59_01000</name>
</gene>